<accession>A0ABU1DCZ5</accession>
<comment type="caution">
    <text evidence="1">The sequence shown here is derived from an EMBL/GenBank/DDBJ whole genome shotgun (WGS) entry which is preliminary data.</text>
</comment>
<proteinExistence type="predicted"/>
<evidence type="ECO:0000313" key="2">
    <source>
        <dbReference type="Proteomes" id="UP001181622"/>
    </source>
</evidence>
<dbReference type="Gene3D" id="3.30.420.10">
    <property type="entry name" value="Ribonuclease H-like superfamily/Ribonuclease H"/>
    <property type="match status" value="1"/>
</dbReference>
<reference evidence="1" key="1">
    <citation type="submission" date="2020-10" db="EMBL/GenBank/DDBJ databases">
        <authorList>
            <person name="Abbas A."/>
            <person name="Razzaq R."/>
            <person name="Waqas M."/>
            <person name="Abbas N."/>
            <person name="Nielsen T.K."/>
            <person name="Hansen L.H."/>
            <person name="Hussain S."/>
            <person name="Shahid M."/>
        </authorList>
    </citation>
    <scope>NUCLEOTIDE SEQUENCE</scope>
    <source>
        <strain evidence="1">S14</strain>
    </source>
</reference>
<dbReference type="RefSeq" id="WP_309389352.1">
    <property type="nucleotide sequence ID" value="NZ_JADBEO010000007.1"/>
</dbReference>
<sequence length="118" mass="12587">MPRRTVRDAIVIELPNFRGAGIRLLFGLIGVAHAVAASIGTQSTTVEVSKWLSVVLGQGGPSTEEADRRILAFARSRVPTVASDDEADAIGIAEWALQRLVLKTFRGGRSALMQCKAA</sequence>
<evidence type="ECO:0000313" key="1">
    <source>
        <dbReference type="EMBL" id="MDR4305942.1"/>
    </source>
</evidence>
<dbReference type="Proteomes" id="UP001181622">
    <property type="component" value="Unassembled WGS sequence"/>
</dbReference>
<protein>
    <submittedName>
        <fullName evidence="1">Uncharacterized protein</fullName>
    </submittedName>
</protein>
<dbReference type="InterPro" id="IPR036397">
    <property type="entry name" value="RNaseH_sf"/>
</dbReference>
<name>A0ABU1DCZ5_9HYPH</name>
<keyword evidence="2" id="KW-1185">Reference proteome</keyword>
<dbReference type="EMBL" id="JADBEO010000007">
    <property type="protein sequence ID" value="MDR4305942.1"/>
    <property type="molecule type" value="Genomic_DNA"/>
</dbReference>
<organism evidence="1 2">
    <name type="scientific">Chelatococcus sambhunathii</name>
    <dbReference type="NCBI Taxonomy" id="363953"/>
    <lineage>
        <taxon>Bacteria</taxon>
        <taxon>Pseudomonadati</taxon>
        <taxon>Pseudomonadota</taxon>
        <taxon>Alphaproteobacteria</taxon>
        <taxon>Hyphomicrobiales</taxon>
        <taxon>Chelatococcaceae</taxon>
        <taxon>Chelatococcus</taxon>
    </lineage>
</organism>
<gene>
    <name evidence="1" type="ORF">IHQ68_04795</name>
</gene>